<evidence type="ECO:0000313" key="3">
    <source>
        <dbReference type="EMBL" id="OSS55113.1"/>
    </source>
</evidence>
<dbReference type="InterPro" id="IPR043550">
    <property type="entry name" value="EHMT1/EHMT2"/>
</dbReference>
<evidence type="ECO:0000259" key="2">
    <source>
        <dbReference type="PROSITE" id="PS50280"/>
    </source>
</evidence>
<dbReference type="STRING" id="105696.A0A1Y2MG50"/>
<dbReference type="OMA" id="EWARCAS"/>
<dbReference type="EMBL" id="KZ107838">
    <property type="protein sequence ID" value="OSS55113.1"/>
    <property type="molecule type" value="Genomic_DNA"/>
</dbReference>
<dbReference type="SMART" id="SM00317">
    <property type="entry name" value="SET"/>
    <property type="match status" value="1"/>
</dbReference>
<feature type="compositionally biased region" description="Low complexity" evidence="1">
    <location>
        <begin position="29"/>
        <end position="38"/>
    </location>
</feature>
<reference evidence="3 4" key="1">
    <citation type="journal article" date="2017" name="Genome Announc.">
        <title>Genome sequence of the saprophytic ascomycete Epicoccum nigrum ICMP 19927 strain isolated from New Zealand.</title>
        <authorList>
            <person name="Fokin M."/>
            <person name="Fleetwood D."/>
            <person name="Weir B.S."/>
            <person name="Villas-Boas S.G."/>
        </authorList>
    </citation>
    <scope>NUCLEOTIDE SEQUENCE [LARGE SCALE GENOMIC DNA]</scope>
    <source>
        <strain evidence="3 4">ICMP 19927</strain>
    </source>
</reference>
<protein>
    <recommendedName>
        <fullName evidence="2">SET domain-containing protein</fullName>
    </recommendedName>
</protein>
<dbReference type="GO" id="GO:0000785">
    <property type="term" value="C:chromatin"/>
    <property type="evidence" value="ECO:0007669"/>
    <property type="project" value="TreeGrafter"/>
</dbReference>
<dbReference type="InterPro" id="IPR046341">
    <property type="entry name" value="SET_dom_sf"/>
</dbReference>
<name>A0A1Y2MG50_EPING</name>
<accession>A0A1Y2MG50</accession>
<dbReference type="PANTHER" id="PTHR46307:SF4">
    <property type="entry name" value="G9A, ISOFORM B"/>
    <property type="match status" value="1"/>
</dbReference>
<proteinExistence type="predicted"/>
<feature type="compositionally biased region" description="Basic residues" evidence="1">
    <location>
        <begin position="97"/>
        <end position="113"/>
    </location>
</feature>
<dbReference type="Gene3D" id="2.170.270.10">
    <property type="entry name" value="SET domain"/>
    <property type="match status" value="1"/>
</dbReference>
<sequence length="334" mass="37071">MKIRPLPSSLSDLPVFRYTCVTKDASVPSSSSSSSSSSCQRNTTHKAVTRVKGKEEYTRHTWQNMIDLAKWEGVARPPGYPSGLRFPEDVLKAVLYSRKRQRNGSRAKKKTPKRSACDGASSPATDGVSHPPEPQPIAREWARCASCKGVAKTTAQLCACTLPPWAGVATAAWRDAHIALRWVSGAVGVGAYALQPLRRGCVLGEYVGELVSGCSVDVDTSYLLSVADDAGAEEVCIDSLRVGEWTRFVNHSCRASTYFENRRVGDEARVVLVTEREVRSGEEVTVDYGKAYWETMNRKGVWCVCGEEGCRFSERIGRRRVERTERTERRRETR</sequence>
<dbReference type="InterPro" id="IPR001214">
    <property type="entry name" value="SET_dom"/>
</dbReference>
<dbReference type="AlphaFoldDB" id="A0A1Y2MG50"/>
<evidence type="ECO:0000256" key="1">
    <source>
        <dbReference type="SAM" id="MobiDB-lite"/>
    </source>
</evidence>
<gene>
    <name evidence="3" type="ORF">B5807_00387</name>
</gene>
<feature type="region of interest" description="Disordered" evidence="1">
    <location>
        <begin position="97"/>
        <end position="135"/>
    </location>
</feature>
<evidence type="ECO:0000313" key="4">
    <source>
        <dbReference type="Proteomes" id="UP000193240"/>
    </source>
</evidence>
<dbReference type="Proteomes" id="UP000193240">
    <property type="component" value="Unassembled WGS sequence"/>
</dbReference>
<dbReference type="Pfam" id="PF00856">
    <property type="entry name" value="SET"/>
    <property type="match status" value="1"/>
</dbReference>
<dbReference type="PROSITE" id="PS50280">
    <property type="entry name" value="SET"/>
    <property type="match status" value="1"/>
</dbReference>
<dbReference type="InParanoid" id="A0A1Y2MG50"/>
<organism evidence="3 4">
    <name type="scientific">Epicoccum nigrum</name>
    <name type="common">Soil fungus</name>
    <name type="synonym">Epicoccum purpurascens</name>
    <dbReference type="NCBI Taxonomy" id="105696"/>
    <lineage>
        <taxon>Eukaryota</taxon>
        <taxon>Fungi</taxon>
        <taxon>Dikarya</taxon>
        <taxon>Ascomycota</taxon>
        <taxon>Pezizomycotina</taxon>
        <taxon>Dothideomycetes</taxon>
        <taxon>Pleosporomycetidae</taxon>
        <taxon>Pleosporales</taxon>
        <taxon>Pleosporineae</taxon>
        <taxon>Didymellaceae</taxon>
        <taxon>Epicoccum</taxon>
    </lineage>
</organism>
<dbReference type="GO" id="GO:0005634">
    <property type="term" value="C:nucleus"/>
    <property type="evidence" value="ECO:0007669"/>
    <property type="project" value="TreeGrafter"/>
</dbReference>
<dbReference type="GO" id="GO:0046974">
    <property type="term" value="F:histone H3K9 methyltransferase activity"/>
    <property type="evidence" value="ECO:0007669"/>
    <property type="project" value="TreeGrafter"/>
</dbReference>
<feature type="region of interest" description="Disordered" evidence="1">
    <location>
        <begin position="26"/>
        <end position="54"/>
    </location>
</feature>
<dbReference type="SUPFAM" id="SSF82199">
    <property type="entry name" value="SET domain"/>
    <property type="match status" value="1"/>
</dbReference>
<feature type="domain" description="SET" evidence="2">
    <location>
        <begin position="176"/>
        <end position="289"/>
    </location>
</feature>
<dbReference type="GO" id="GO:0000122">
    <property type="term" value="P:negative regulation of transcription by RNA polymerase II"/>
    <property type="evidence" value="ECO:0007669"/>
    <property type="project" value="TreeGrafter"/>
</dbReference>
<keyword evidence="4" id="KW-1185">Reference proteome</keyword>
<dbReference type="PANTHER" id="PTHR46307">
    <property type="entry name" value="G9A, ISOFORM B"/>
    <property type="match status" value="1"/>
</dbReference>